<keyword evidence="3" id="KW-1185">Reference proteome</keyword>
<name>A0A7W8FRS3_9BACL</name>
<proteinExistence type="predicted"/>
<dbReference type="OrthoDB" id="2454155at2"/>
<comment type="caution">
    <text evidence="2">The sequence shown here is derived from an EMBL/GenBank/DDBJ whole genome shotgun (WGS) entry which is preliminary data.</text>
</comment>
<feature type="signal peptide" evidence="1">
    <location>
        <begin position="1"/>
        <end position="37"/>
    </location>
</feature>
<dbReference type="RefSeq" id="WP_135503105.1">
    <property type="nucleotide sequence ID" value="NZ_JACHHE010000003.1"/>
</dbReference>
<evidence type="ECO:0008006" key="4">
    <source>
        <dbReference type="Google" id="ProtNLM"/>
    </source>
</evidence>
<sequence>MDKNTPFIDEKIRRRRPSKMGMKILLASSLMFGMNFAAESAAAHNGEGNWPSHQVRGISCAGAYSSGKGIVRAYTPRSAVAWDGRATDTVFWNPILYRFNGQQYVQWSSMNYPAYAYVTPYGFNPNLKAGWRSSSTNNIISSVAFSNLPPGSYKVLNQIHWASTGMTHAEWGPNACAVK</sequence>
<keyword evidence="1" id="KW-0732">Signal</keyword>
<dbReference type="AlphaFoldDB" id="A0A7W8FRS3"/>
<dbReference type="Proteomes" id="UP000525923">
    <property type="component" value="Unassembled WGS sequence"/>
</dbReference>
<evidence type="ECO:0000256" key="1">
    <source>
        <dbReference type="SAM" id="SignalP"/>
    </source>
</evidence>
<reference evidence="2 3" key="1">
    <citation type="submission" date="2020-08" db="EMBL/GenBank/DDBJ databases">
        <title>Genomic Encyclopedia of Type Strains, Phase IV (KMG-IV): sequencing the most valuable type-strain genomes for metagenomic binning, comparative biology and taxonomic classification.</title>
        <authorList>
            <person name="Goeker M."/>
        </authorList>
    </citation>
    <scope>NUCLEOTIDE SEQUENCE [LARGE SCALE GENOMIC DNA]</scope>
    <source>
        <strain evidence="2 3">DSM 15895</strain>
    </source>
</reference>
<feature type="chain" id="PRO_5030945703" description="Chitin-binding type-4 domain-containing protein" evidence="1">
    <location>
        <begin position="38"/>
        <end position="179"/>
    </location>
</feature>
<organism evidence="2 3">
    <name type="scientific">Planococcus koreensis</name>
    <dbReference type="NCBI Taxonomy" id="112331"/>
    <lineage>
        <taxon>Bacteria</taxon>
        <taxon>Bacillati</taxon>
        <taxon>Bacillota</taxon>
        <taxon>Bacilli</taxon>
        <taxon>Bacillales</taxon>
        <taxon>Caryophanaceae</taxon>
        <taxon>Planococcus</taxon>
    </lineage>
</organism>
<gene>
    <name evidence="2" type="ORF">HNQ44_001238</name>
</gene>
<protein>
    <recommendedName>
        <fullName evidence="4">Chitin-binding type-4 domain-containing protein</fullName>
    </recommendedName>
</protein>
<accession>A0A7W8FRS3</accession>
<evidence type="ECO:0000313" key="2">
    <source>
        <dbReference type="EMBL" id="MBB5179814.1"/>
    </source>
</evidence>
<dbReference type="EMBL" id="JACHHE010000003">
    <property type="protein sequence ID" value="MBB5179814.1"/>
    <property type="molecule type" value="Genomic_DNA"/>
</dbReference>
<evidence type="ECO:0000313" key="3">
    <source>
        <dbReference type="Proteomes" id="UP000525923"/>
    </source>
</evidence>